<sequence length="264" mass="28664">MYFYFYDKLTQDKQFESQLTTLETRLIDLGINGRVEKLSIFKNAKELIEDGIKKGAHTVIAVGDDHTFTTAVNVVAPYDVTFGFIPLAPGSRYAKLLGMPVAEAAVDVLSKRRTLEVDLGKIGDYYFFGALQLPAAAELRLQCDEQYTVSPTSQTNRISILNAGDVLTSSTPLLADPSDGRLSLNITPQVNGGLLSRKTKTNGRASVFPAQRIDIDSTGETLKVSVENVFSVNTPCVAEIVPAQMKIIVGKGRLLDNQSDAATS</sequence>
<reference evidence="2 3" key="1">
    <citation type="submission" date="2017-09" db="EMBL/GenBank/DDBJ databases">
        <title>Depth-based differentiation of microbial function through sediment-hosted aquifers and enrichment of novel symbionts in the deep terrestrial subsurface.</title>
        <authorList>
            <person name="Probst A.J."/>
            <person name="Ladd B."/>
            <person name="Jarett J.K."/>
            <person name="Geller-Mcgrath D.E."/>
            <person name="Sieber C.M."/>
            <person name="Emerson J.B."/>
            <person name="Anantharaman K."/>
            <person name="Thomas B.C."/>
            <person name="Malmstrom R."/>
            <person name="Stieglmeier M."/>
            <person name="Klingl A."/>
            <person name="Woyke T."/>
            <person name="Ryan C.M."/>
            <person name="Banfield J.F."/>
        </authorList>
    </citation>
    <scope>NUCLEOTIDE SEQUENCE [LARGE SCALE GENOMIC DNA]</scope>
    <source>
        <strain evidence="2">CG15_BIG_FIL_POST_REV_8_21_14_020_45_12</strain>
    </source>
</reference>
<feature type="domain" description="DAGKc" evidence="1">
    <location>
        <begin position="11"/>
        <end position="122"/>
    </location>
</feature>
<accession>A0A2M7H2N6</accession>
<dbReference type="EMBL" id="PFGC01000050">
    <property type="protein sequence ID" value="PIW36502.1"/>
    <property type="molecule type" value="Genomic_DNA"/>
</dbReference>
<dbReference type="GO" id="GO:0016301">
    <property type="term" value="F:kinase activity"/>
    <property type="evidence" value="ECO:0007669"/>
    <property type="project" value="InterPro"/>
</dbReference>
<evidence type="ECO:0000313" key="3">
    <source>
        <dbReference type="Proteomes" id="UP000230292"/>
    </source>
</evidence>
<evidence type="ECO:0000259" key="1">
    <source>
        <dbReference type="Pfam" id="PF00781"/>
    </source>
</evidence>
<evidence type="ECO:0000313" key="2">
    <source>
        <dbReference type="EMBL" id="PIW36502.1"/>
    </source>
</evidence>
<dbReference type="Gene3D" id="3.40.50.10330">
    <property type="entry name" value="Probable inorganic polyphosphate/atp-NAD kinase, domain 1"/>
    <property type="match status" value="1"/>
</dbReference>
<dbReference type="Proteomes" id="UP000230292">
    <property type="component" value="Unassembled WGS sequence"/>
</dbReference>
<dbReference type="InterPro" id="IPR016064">
    <property type="entry name" value="NAD/diacylglycerol_kinase_sf"/>
</dbReference>
<gene>
    <name evidence="2" type="ORF">COW24_04805</name>
</gene>
<protein>
    <recommendedName>
        <fullName evidence="1">DAGKc domain-containing protein</fullName>
    </recommendedName>
</protein>
<comment type="caution">
    <text evidence="2">The sequence shown here is derived from an EMBL/GenBank/DDBJ whole genome shotgun (WGS) entry which is preliminary data.</text>
</comment>
<dbReference type="InterPro" id="IPR017438">
    <property type="entry name" value="ATP-NAD_kinase_N"/>
</dbReference>
<dbReference type="SUPFAM" id="SSF111331">
    <property type="entry name" value="NAD kinase/diacylglycerol kinase-like"/>
    <property type="match status" value="1"/>
</dbReference>
<organism evidence="2 3">
    <name type="scientific">Candidatus Kerfeldbacteria bacterium CG15_BIG_FIL_POST_REV_8_21_14_020_45_12</name>
    <dbReference type="NCBI Taxonomy" id="2014247"/>
    <lineage>
        <taxon>Bacteria</taxon>
        <taxon>Candidatus Kerfeldiibacteriota</taxon>
    </lineage>
</organism>
<dbReference type="AlphaFoldDB" id="A0A2M7H2N6"/>
<dbReference type="InterPro" id="IPR001206">
    <property type="entry name" value="Diacylglycerol_kinase_cat_dom"/>
</dbReference>
<proteinExistence type="predicted"/>
<name>A0A2M7H2N6_9BACT</name>
<dbReference type="Pfam" id="PF00781">
    <property type="entry name" value="DAGK_cat"/>
    <property type="match status" value="1"/>
</dbReference>